<proteinExistence type="predicted"/>
<evidence type="ECO:0000313" key="1">
    <source>
        <dbReference type="EMBL" id="OGL53129.1"/>
    </source>
</evidence>
<evidence type="ECO:0000313" key="2">
    <source>
        <dbReference type="Proteomes" id="UP000185874"/>
    </source>
</evidence>
<organism evidence="1 2">
    <name type="scientific">Candidatus Shapirobacteria bacterium RBG_13_44_7</name>
    <dbReference type="NCBI Taxonomy" id="1802149"/>
    <lineage>
        <taxon>Bacteria</taxon>
        <taxon>Candidatus Shapironibacteriota</taxon>
    </lineage>
</organism>
<dbReference type="Gene3D" id="3.40.50.150">
    <property type="entry name" value="Vaccinia Virus protein VP39"/>
    <property type="match status" value="1"/>
</dbReference>
<dbReference type="AlphaFoldDB" id="A0A1F7SH89"/>
<dbReference type="SUPFAM" id="SSF53335">
    <property type="entry name" value="S-adenosyl-L-methionine-dependent methyltransferases"/>
    <property type="match status" value="1"/>
</dbReference>
<dbReference type="InterPro" id="IPR029063">
    <property type="entry name" value="SAM-dependent_MTases_sf"/>
</dbReference>
<name>A0A1F7SH89_9BACT</name>
<dbReference type="EMBL" id="MGDJ01000019">
    <property type="protein sequence ID" value="OGL53129.1"/>
    <property type="molecule type" value="Genomic_DNA"/>
</dbReference>
<comment type="caution">
    <text evidence="1">The sequence shown here is derived from an EMBL/GenBank/DDBJ whole genome shotgun (WGS) entry which is preliminary data.</text>
</comment>
<evidence type="ECO:0008006" key="3">
    <source>
        <dbReference type="Google" id="ProtNLM"/>
    </source>
</evidence>
<protein>
    <recommendedName>
        <fullName evidence="3">SAM-dependent methyltransferase</fullName>
    </recommendedName>
</protein>
<dbReference type="CDD" id="cd02440">
    <property type="entry name" value="AdoMet_MTases"/>
    <property type="match status" value="1"/>
</dbReference>
<sequence length="455" mass="52597">MKRIIRSPDEGSYRDPDGFVFLRGGEVFRQVNMSYKDDYDWLMSSGLYSKLTKEEWLVAHKEVEKGKGEGGYKIIKPEQIPFISYPYEWCFSQLKEAALLTLKIELICLEHGMSLKDASAYNIQFVGTKPILIDSLSFEKYKENQPWVAYRQFCQHFLAPLALMATKDIRLGELMKIYIDGLPLDLTERLLPVAAFLDLGILGHIKLNARAQGTQIKKPERELKLSKRSLLSLIRHLYSTVEKLRLKRVKTEWGNYYQETNYSKKAFGDKQRLVKKYLLKTRAKKVIDLGANSGVFSKIAADIGAETVSVDIDPLAVEKNYKNFRKGKDKILPLVVDLTNPSPALGWENLERKAFLDRAGVETVMALALIHHLVIGHNLSFEMIAKSLARMGKYLIVEFIPKEDSKVQILLQNREDIFDNYSEKFFEDIFKKFFKILDSQKIKDSKRIIYLMERR</sequence>
<gene>
    <name evidence="1" type="ORF">A3K55_01220</name>
</gene>
<accession>A0A1F7SH89</accession>
<dbReference type="Pfam" id="PF06325">
    <property type="entry name" value="PrmA"/>
    <property type="match status" value="1"/>
</dbReference>
<reference evidence="1 2" key="1">
    <citation type="journal article" date="2016" name="Nat. Commun.">
        <title>Thousands of microbial genomes shed light on interconnected biogeochemical processes in an aquifer system.</title>
        <authorList>
            <person name="Anantharaman K."/>
            <person name="Brown C.T."/>
            <person name="Hug L.A."/>
            <person name="Sharon I."/>
            <person name="Castelle C.J."/>
            <person name="Probst A.J."/>
            <person name="Thomas B.C."/>
            <person name="Singh A."/>
            <person name="Wilkins M.J."/>
            <person name="Karaoz U."/>
            <person name="Brodie E.L."/>
            <person name="Williams K.H."/>
            <person name="Hubbard S.S."/>
            <person name="Banfield J.F."/>
        </authorList>
    </citation>
    <scope>NUCLEOTIDE SEQUENCE [LARGE SCALE GENOMIC DNA]</scope>
</reference>
<dbReference type="Proteomes" id="UP000185874">
    <property type="component" value="Unassembled WGS sequence"/>
</dbReference>